<keyword evidence="2" id="KW-0812">Transmembrane</keyword>
<keyword evidence="4" id="KW-1185">Reference proteome</keyword>
<evidence type="ECO:0000256" key="1">
    <source>
        <dbReference type="SAM" id="MobiDB-lite"/>
    </source>
</evidence>
<feature type="compositionally biased region" description="Gly residues" evidence="1">
    <location>
        <begin position="101"/>
        <end position="112"/>
    </location>
</feature>
<evidence type="ECO:0000313" key="3">
    <source>
        <dbReference type="EMBL" id="CAK0900772.1"/>
    </source>
</evidence>
<dbReference type="EMBL" id="CAUYUJ010020837">
    <property type="protein sequence ID" value="CAK0900772.1"/>
    <property type="molecule type" value="Genomic_DNA"/>
</dbReference>
<dbReference type="Proteomes" id="UP001189429">
    <property type="component" value="Unassembled WGS sequence"/>
</dbReference>
<protein>
    <submittedName>
        <fullName evidence="3">Uncharacterized protein</fullName>
    </submittedName>
</protein>
<evidence type="ECO:0000256" key="2">
    <source>
        <dbReference type="SAM" id="Phobius"/>
    </source>
</evidence>
<feature type="region of interest" description="Disordered" evidence="1">
    <location>
        <begin position="385"/>
        <end position="428"/>
    </location>
</feature>
<feature type="transmembrane region" description="Helical" evidence="2">
    <location>
        <begin position="15"/>
        <end position="33"/>
    </location>
</feature>
<keyword evidence="2" id="KW-1133">Transmembrane helix</keyword>
<name>A0ABN9XQZ8_9DINO</name>
<comment type="caution">
    <text evidence="3">The sequence shown here is derived from an EMBL/GenBank/DDBJ whole genome shotgun (WGS) entry which is preliminary data.</text>
</comment>
<proteinExistence type="predicted"/>
<feature type="region of interest" description="Disordered" evidence="1">
    <location>
        <begin position="100"/>
        <end position="120"/>
    </location>
</feature>
<feature type="non-terminal residue" evidence="3">
    <location>
        <position position="886"/>
    </location>
</feature>
<keyword evidence="2" id="KW-0472">Membrane</keyword>
<feature type="compositionally biased region" description="Basic and acidic residues" evidence="1">
    <location>
        <begin position="390"/>
        <end position="428"/>
    </location>
</feature>
<reference evidence="3" key="1">
    <citation type="submission" date="2023-10" db="EMBL/GenBank/DDBJ databases">
        <authorList>
            <person name="Chen Y."/>
            <person name="Shah S."/>
            <person name="Dougan E. K."/>
            <person name="Thang M."/>
            <person name="Chan C."/>
        </authorList>
    </citation>
    <scope>NUCLEOTIDE SEQUENCE [LARGE SCALE GENOMIC DNA]</scope>
</reference>
<feature type="transmembrane region" description="Helical" evidence="2">
    <location>
        <begin position="45"/>
        <end position="68"/>
    </location>
</feature>
<gene>
    <name evidence="3" type="ORF">PCOR1329_LOCUS77979</name>
</gene>
<evidence type="ECO:0000313" key="4">
    <source>
        <dbReference type="Proteomes" id="UP001189429"/>
    </source>
</evidence>
<organism evidence="3 4">
    <name type="scientific">Prorocentrum cordatum</name>
    <dbReference type="NCBI Taxonomy" id="2364126"/>
    <lineage>
        <taxon>Eukaryota</taxon>
        <taxon>Sar</taxon>
        <taxon>Alveolata</taxon>
        <taxon>Dinophyceae</taxon>
        <taxon>Prorocentrales</taxon>
        <taxon>Prorocentraceae</taxon>
        <taxon>Prorocentrum</taxon>
    </lineage>
</organism>
<sequence>MTPAPETGAPSPWPLGFRVRASGALACVSFLSLMPARGAPTWRTALGGAAVGMITILGALSCLARQWLPRRTGPALPDSDMQSLKDELERMRELMRASGMAAGGGHGKGGPDGETEGLAAAVPFGIPGGAPALPPALGASGAAASGYAPAGASALGDLAGWAGTPGTVGGGETAHRPTEVGAASKAGASLVKGGRLDMSAVHLLRGYGHVGAGTVTVPRVADLARGPEALASSAAPALGGAAGDPLGLGGLATAGGGSQETRWGASLPPDMQRAGAEIYRAMRAEGCTSTRDWSSARCGGSRASPAWADLWAAASTMDFAARDCKTEDDHMKFLSTSDLMEISLRRLAAYMYESRSGDRAGALHMLGASPPGSQTDVAPSWLVQSATAHSKAEHQRNERAAADLRRRGGKGDKGEKDKTKKGSERGRWVQKQVLDKTHGLRELLHTAPGAKLYPIPLAEAPGRPRSTPNRLRQRFHKKFALMTWANEYLSALNAMHRGDCRELARGSRDQDRLKEMLPHHQRIQRLALREAARLREARQDCGLTGAQAIEKLVKSEALSYTGAQRRKTAHETLRADAVDEPLDPRVAPMLSALGPEEAAFYSEEAQVVAAPEARSQAIFRELEQQYGSVGGSEEECARYFLRQDIAPNLWKFGFREDVRAIAGFTVVPKKDPAKQRKIIMMVASNYMFQDARPREEHGLHGGAALASVHVPSDFVSASAFDESNAFTSVEVPEWMRAWQAAPPIRAGLIWAVLPWAVRGRARPGDWIYPMWKRRVMGGSDSVHILMNINMTSVDRTLVRSCGLWRGYSEEDFDVNEEGQLLGKNDEDWASEDVGDLEEWLHVLGAAHGLEILVLSCDLELGPNWDLAIPETFQKLWGLVAQGYIDG</sequence>
<accession>A0ABN9XQZ8</accession>